<feature type="domain" description="Glycosyltransferase N-terminal" evidence="3">
    <location>
        <begin position="9"/>
        <end position="245"/>
    </location>
</feature>
<organism evidence="4 5">
    <name type="scientific">Dioscorea cayennensis subsp. rotundata</name>
    <name type="common">White Guinea yam</name>
    <name type="synonym">Dioscorea rotundata</name>
    <dbReference type="NCBI Taxonomy" id="55577"/>
    <lineage>
        <taxon>Eukaryota</taxon>
        <taxon>Viridiplantae</taxon>
        <taxon>Streptophyta</taxon>
        <taxon>Embryophyta</taxon>
        <taxon>Tracheophyta</taxon>
        <taxon>Spermatophyta</taxon>
        <taxon>Magnoliopsida</taxon>
        <taxon>Liliopsida</taxon>
        <taxon>Dioscoreales</taxon>
        <taxon>Dioscoreaceae</taxon>
        <taxon>Dioscorea</taxon>
    </lineage>
</organism>
<keyword evidence="4" id="KW-1185">Reference proteome</keyword>
<dbReference type="AlphaFoldDB" id="A0AB40CFI6"/>
<dbReference type="Proteomes" id="UP001515500">
    <property type="component" value="Chromosome 2"/>
</dbReference>
<sequence>MEFPNRDNKVPILVVPFPAQGHLNTLLHFSLLLSSHGLPVHFASSSIHNNQARHRLRGWTSASLHNITFHDIPIPSLPPSTPNPNSTHNFPSHLVPIWEFVIHHLRSPLSSLLHSLSSSSPLILIYDTLMSFVSNDAASIPSIHTFNFQCVPANFILSYHYESTSKTWSDNHILFSPSPSPPPPPLQDSVPEEVITFCKKHYYETPCEGMLFNTSLAIEGAFIDLLAKQDDFVGKKIFAVGPVSPLAVSTDHKSGPCHPCLEWLDKQPPKSVVYVAFGSSTTIQVEQIEQIALGLEKSKQRFIWVVRDADRGDVSQEAEPDHERVKSLLLDFEKRVEGMGMVVRGWAPQLDILAHGSTAAFMSHCGWNSCMEGMSMGVAMLTWPIHSEQPRNALLITEYLKVGAMVREWEKRHEVLKWEKVDGAIRKVMVDEEGFEIRRRAKELGEKIRDSIEGGSSYEQLLAFINYISGFK</sequence>
<dbReference type="RefSeq" id="XP_039137084.1">
    <property type="nucleotide sequence ID" value="XM_039281150.1"/>
</dbReference>
<dbReference type="InterPro" id="IPR002213">
    <property type="entry name" value="UDP_glucos_trans"/>
</dbReference>
<evidence type="ECO:0000313" key="5">
    <source>
        <dbReference type="RefSeq" id="XP_039137084.1"/>
    </source>
</evidence>
<evidence type="ECO:0000259" key="3">
    <source>
        <dbReference type="Pfam" id="PF26168"/>
    </source>
</evidence>
<dbReference type="Pfam" id="PF26168">
    <property type="entry name" value="Glyco_transf_N"/>
    <property type="match status" value="1"/>
</dbReference>
<protein>
    <submittedName>
        <fullName evidence="5">Cis-zeatin O-glucosyltransferase 2-like</fullName>
    </submittedName>
</protein>
<dbReference type="InterPro" id="IPR058980">
    <property type="entry name" value="Glyco_transf_N"/>
</dbReference>
<comment type="similarity">
    <text evidence="1">Belongs to the UDP-glycosyltransferase family.</text>
</comment>
<dbReference type="Pfam" id="PF00201">
    <property type="entry name" value="UDPGT"/>
    <property type="match status" value="1"/>
</dbReference>
<proteinExistence type="inferred from homology"/>
<dbReference type="CDD" id="cd03784">
    <property type="entry name" value="GT1_Gtf-like"/>
    <property type="match status" value="1"/>
</dbReference>
<accession>A0AB40CFI6</accession>
<keyword evidence="2" id="KW-0808">Transferase</keyword>
<dbReference type="SUPFAM" id="SSF53756">
    <property type="entry name" value="UDP-Glycosyltransferase/glycogen phosphorylase"/>
    <property type="match status" value="1"/>
</dbReference>
<dbReference type="GO" id="GO:0008194">
    <property type="term" value="F:UDP-glycosyltransferase activity"/>
    <property type="evidence" value="ECO:0007669"/>
    <property type="project" value="InterPro"/>
</dbReference>
<gene>
    <name evidence="5" type="primary">LOC120274603</name>
</gene>
<evidence type="ECO:0000256" key="1">
    <source>
        <dbReference type="ARBA" id="ARBA00009995"/>
    </source>
</evidence>
<evidence type="ECO:0000256" key="2">
    <source>
        <dbReference type="ARBA" id="ARBA00022679"/>
    </source>
</evidence>
<dbReference type="GO" id="GO:1901135">
    <property type="term" value="P:carbohydrate derivative metabolic process"/>
    <property type="evidence" value="ECO:0007669"/>
    <property type="project" value="UniProtKB-ARBA"/>
</dbReference>
<dbReference type="PANTHER" id="PTHR48044">
    <property type="entry name" value="GLYCOSYLTRANSFERASE"/>
    <property type="match status" value="1"/>
</dbReference>
<dbReference type="FunFam" id="3.40.50.2000:FF:000060">
    <property type="entry name" value="Glycosyltransferase"/>
    <property type="match status" value="1"/>
</dbReference>
<dbReference type="PANTHER" id="PTHR48044:SF22">
    <property type="entry name" value="GLYCOSYLTRANSFERASE"/>
    <property type="match status" value="1"/>
</dbReference>
<reference evidence="5" key="1">
    <citation type="submission" date="2025-08" db="UniProtKB">
        <authorList>
            <consortium name="RefSeq"/>
        </authorList>
    </citation>
    <scope>IDENTIFICATION</scope>
</reference>
<evidence type="ECO:0000313" key="4">
    <source>
        <dbReference type="Proteomes" id="UP001515500"/>
    </source>
</evidence>
<name>A0AB40CFI6_DIOCR</name>
<dbReference type="GeneID" id="120274603"/>
<dbReference type="Gene3D" id="3.40.50.2000">
    <property type="entry name" value="Glycogen Phosphorylase B"/>
    <property type="match status" value="2"/>
</dbReference>